<feature type="transmembrane region" description="Helical" evidence="1">
    <location>
        <begin position="118"/>
        <end position="143"/>
    </location>
</feature>
<keyword evidence="1" id="KW-1133">Transmembrane helix</keyword>
<name>A0A813JZI2_POLGL</name>
<feature type="transmembrane region" description="Helical" evidence="1">
    <location>
        <begin position="28"/>
        <end position="50"/>
    </location>
</feature>
<keyword evidence="1" id="KW-0812">Transmembrane</keyword>
<feature type="non-terminal residue" evidence="2">
    <location>
        <position position="194"/>
    </location>
</feature>
<comment type="caution">
    <text evidence="2">The sequence shown here is derived from an EMBL/GenBank/DDBJ whole genome shotgun (WGS) entry which is preliminary data.</text>
</comment>
<dbReference type="EMBL" id="CAJNNW010027145">
    <property type="protein sequence ID" value="CAE8689855.1"/>
    <property type="molecule type" value="Genomic_DNA"/>
</dbReference>
<protein>
    <submittedName>
        <fullName evidence="2">Uncharacterized protein</fullName>
    </submittedName>
</protein>
<feature type="transmembrane region" description="Helical" evidence="1">
    <location>
        <begin position="71"/>
        <end position="91"/>
    </location>
</feature>
<gene>
    <name evidence="2" type="ORF">PGLA2088_LOCUS26657</name>
</gene>
<evidence type="ECO:0000256" key="1">
    <source>
        <dbReference type="SAM" id="Phobius"/>
    </source>
</evidence>
<keyword evidence="1" id="KW-0472">Membrane</keyword>
<organism evidence="2 3">
    <name type="scientific">Polarella glacialis</name>
    <name type="common">Dinoflagellate</name>
    <dbReference type="NCBI Taxonomy" id="89957"/>
    <lineage>
        <taxon>Eukaryota</taxon>
        <taxon>Sar</taxon>
        <taxon>Alveolata</taxon>
        <taxon>Dinophyceae</taxon>
        <taxon>Suessiales</taxon>
        <taxon>Suessiaceae</taxon>
        <taxon>Polarella</taxon>
    </lineage>
</organism>
<evidence type="ECO:0000313" key="3">
    <source>
        <dbReference type="Proteomes" id="UP000626109"/>
    </source>
</evidence>
<dbReference type="Proteomes" id="UP000626109">
    <property type="component" value="Unassembled WGS sequence"/>
</dbReference>
<reference evidence="2" key="1">
    <citation type="submission" date="2021-02" db="EMBL/GenBank/DDBJ databases">
        <authorList>
            <person name="Dougan E. K."/>
            <person name="Rhodes N."/>
            <person name="Thang M."/>
            <person name="Chan C."/>
        </authorList>
    </citation>
    <scope>NUCLEOTIDE SEQUENCE</scope>
</reference>
<proteinExistence type="predicted"/>
<dbReference type="AlphaFoldDB" id="A0A813JZI2"/>
<sequence length="194" mass="20724">MRAPSGPFSIPGGSKGIGTDEAAICVGVALALLTSLVILHLLLISLQSLIMGCCRYTLPHRLASGAWEAHLLLLLAYPCSCASTLLIMLPFKTEHFADSWIWDLMPGDLDWQEAASSFPASAVAAVLLALMLSTAVIAAALVARAVSSKEVVWMPEASEAGDEQQDEDDEEGRYCDVLCDQLSSRPTETAWPCC</sequence>
<accession>A0A813JZI2</accession>
<evidence type="ECO:0000313" key="2">
    <source>
        <dbReference type="EMBL" id="CAE8689855.1"/>
    </source>
</evidence>